<proteinExistence type="predicted"/>
<comment type="caution">
    <text evidence="1">The sequence shown here is derived from an EMBL/GenBank/DDBJ whole genome shotgun (WGS) entry which is preliminary data.</text>
</comment>
<evidence type="ECO:0000313" key="2">
    <source>
        <dbReference type="Proteomes" id="UP000886501"/>
    </source>
</evidence>
<gene>
    <name evidence="1" type="ORF">BDM02DRAFT_3091783</name>
</gene>
<sequence>MFPLCHFPELPSAKALLIKGDYHPSAPIHFCISHLSDVNVEDTAVFITPSKEAFVQTLVAYNDRRLGKYGGSGEIAAKLSRVKVLFVARILRTMYMWVI</sequence>
<keyword evidence="2" id="KW-1185">Reference proteome</keyword>
<reference evidence="1" key="1">
    <citation type="submission" date="2019-10" db="EMBL/GenBank/DDBJ databases">
        <authorList>
            <consortium name="DOE Joint Genome Institute"/>
            <person name="Kuo A."/>
            <person name="Miyauchi S."/>
            <person name="Kiss E."/>
            <person name="Drula E."/>
            <person name="Kohler A."/>
            <person name="Sanchez-Garcia M."/>
            <person name="Andreopoulos B."/>
            <person name="Barry K.W."/>
            <person name="Bonito G."/>
            <person name="Buee M."/>
            <person name="Carver A."/>
            <person name="Chen C."/>
            <person name="Cichocki N."/>
            <person name="Clum A."/>
            <person name="Culley D."/>
            <person name="Crous P.W."/>
            <person name="Fauchery L."/>
            <person name="Girlanda M."/>
            <person name="Hayes R."/>
            <person name="Keri Z."/>
            <person name="Labutti K."/>
            <person name="Lipzen A."/>
            <person name="Lombard V."/>
            <person name="Magnuson J."/>
            <person name="Maillard F."/>
            <person name="Morin E."/>
            <person name="Murat C."/>
            <person name="Nolan M."/>
            <person name="Ohm R."/>
            <person name="Pangilinan J."/>
            <person name="Pereira M."/>
            <person name="Perotto S."/>
            <person name="Peter M."/>
            <person name="Riley R."/>
            <person name="Sitrit Y."/>
            <person name="Stielow B."/>
            <person name="Szollosi G."/>
            <person name="Zifcakova L."/>
            <person name="Stursova M."/>
            <person name="Spatafora J.W."/>
            <person name="Tedersoo L."/>
            <person name="Vaario L.-M."/>
            <person name="Yamada A."/>
            <person name="Yan M."/>
            <person name="Wang P."/>
            <person name="Xu J."/>
            <person name="Bruns T."/>
            <person name="Baldrian P."/>
            <person name="Vilgalys R."/>
            <person name="Henrissat B."/>
            <person name="Grigoriev I.V."/>
            <person name="Hibbett D."/>
            <person name="Nagy L.G."/>
            <person name="Martin F.M."/>
        </authorList>
    </citation>
    <scope>NUCLEOTIDE SEQUENCE</scope>
    <source>
        <strain evidence="1">P2</strain>
    </source>
</reference>
<organism evidence="1 2">
    <name type="scientific">Thelephora ganbajun</name>
    <name type="common">Ganba fungus</name>
    <dbReference type="NCBI Taxonomy" id="370292"/>
    <lineage>
        <taxon>Eukaryota</taxon>
        <taxon>Fungi</taxon>
        <taxon>Dikarya</taxon>
        <taxon>Basidiomycota</taxon>
        <taxon>Agaricomycotina</taxon>
        <taxon>Agaricomycetes</taxon>
        <taxon>Thelephorales</taxon>
        <taxon>Thelephoraceae</taxon>
        <taxon>Thelephora</taxon>
    </lineage>
</organism>
<name>A0ACB6ZNQ8_THEGA</name>
<dbReference type="EMBL" id="MU117978">
    <property type="protein sequence ID" value="KAF9651078.1"/>
    <property type="molecule type" value="Genomic_DNA"/>
</dbReference>
<dbReference type="Proteomes" id="UP000886501">
    <property type="component" value="Unassembled WGS sequence"/>
</dbReference>
<accession>A0ACB6ZNQ8</accession>
<reference evidence="1" key="2">
    <citation type="journal article" date="2020" name="Nat. Commun.">
        <title>Large-scale genome sequencing of mycorrhizal fungi provides insights into the early evolution of symbiotic traits.</title>
        <authorList>
            <person name="Miyauchi S."/>
            <person name="Kiss E."/>
            <person name="Kuo A."/>
            <person name="Drula E."/>
            <person name="Kohler A."/>
            <person name="Sanchez-Garcia M."/>
            <person name="Morin E."/>
            <person name="Andreopoulos B."/>
            <person name="Barry K.W."/>
            <person name="Bonito G."/>
            <person name="Buee M."/>
            <person name="Carver A."/>
            <person name="Chen C."/>
            <person name="Cichocki N."/>
            <person name="Clum A."/>
            <person name="Culley D."/>
            <person name="Crous P.W."/>
            <person name="Fauchery L."/>
            <person name="Girlanda M."/>
            <person name="Hayes R.D."/>
            <person name="Keri Z."/>
            <person name="LaButti K."/>
            <person name="Lipzen A."/>
            <person name="Lombard V."/>
            <person name="Magnuson J."/>
            <person name="Maillard F."/>
            <person name="Murat C."/>
            <person name="Nolan M."/>
            <person name="Ohm R.A."/>
            <person name="Pangilinan J."/>
            <person name="Pereira M.F."/>
            <person name="Perotto S."/>
            <person name="Peter M."/>
            <person name="Pfister S."/>
            <person name="Riley R."/>
            <person name="Sitrit Y."/>
            <person name="Stielow J.B."/>
            <person name="Szollosi G."/>
            <person name="Zifcakova L."/>
            <person name="Stursova M."/>
            <person name="Spatafora J.W."/>
            <person name="Tedersoo L."/>
            <person name="Vaario L.M."/>
            <person name="Yamada A."/>
            <person name="Yan M."/>
            <person name="Wang P."/>
            <person name="Xu J."/>
            <person name="Bruns T."/>
            <person name="Baldrian P."/>
            <person name="Vilgalys R."/>
            <person name="Dunand C."/>
            <person name="Henrissat B."/>
            <person name="Grigoriev I.V."/>
            <person name="Hibbett D."/>
            <person name="Nagy L.G."/>
            <person name="Martin F.M."/>
        </authorList>
    </citation>
    <scope>NUCLEOTIDE SEQUENCE</scope>
    <source>
        <strain evidence="1">P2</strain>
    </source>
</reference>
<protein>
    <submittedName>
        <fullName evidence="1">Uncharacterized protein</fullName>
    </submittedName>
</protein>
<evidence type="ECO:0000313" key="1">
    <source>
        <dbReference type="EMBL" id="KAF9651078.1"/>
    </source>
</evidence>